<dbReference type="HOGENOM" id="CLU_1502300_0_0_5"/>
<dbReference type="KEGG" id="ret:RHE_CH02017"/>
<dbReference type="eggNOG" id="ENOG5032M78">
    <property type="taxonomic scope" value="Bacteria"/>
</dbReference>
<name>Q2K8N4_RHIEC</name>
<proteinExistence type="predicted"/>
<gene>
    <name evidence="1" type="ordered locus">RHE_CH02017</name>
</gene>
<organism evidence="1 2">
    <name type="scientific">Rhizobium etli (strain ATCC 51251 / DSM 11541 / JCM 21823 / NBRC 15573 / CFN 42)</name>
    <dbReference type="NCBI Taxonomy" id="347834"/>
    <lineage>
        <taxon>Bacteria</taxon>
        <taxon>Pseudomonadati</taxon>
        <taxon>Pseudomonadota</taxon>
        <taxon>Alphaproteobacteria</taxon>
        <taxon>Hyphomicrobiales</taxon>
        <taxon>Rhizobiaceae</taxon>
        <taxon>Rhizobium/Agrobacterium group</taxon>
        <taxon>Rhizobium</taxon>
    </lineage>
</organism>
<sequence length="179" mass="20285">MTDSISPDLIEEWITWLRDCAAAAKRFMAEDAVPVATEEERQLVSIKMALYARALSLFEGSLLFIENDRQLDFRIHSRGVIEAAMYLIALDRSPSFVDKMKDDDWKSRQKRAKLHLDANDFRGTPDVRDMLEGFVAQGLQGARGIELGSLLEGSDFERIYRSYRNISGDAAHVSIVSVR</sequence>
<dbReference type="AlphaFoldDB" id="Q2K8N4"/>
<dbReference type="RefSeq" id="WP_011425286.1">
    <property type="nucleotide sequence ID" value="NC_007761.1"/>
</dbReference>
<evidence type="ECO:0000313" key="1">
    <source>
        <dbReference type="EMBL" id="ABC90802.1"/>
    </source>
</evidence>
<dbReference type="Proteomes" id="UP000001936">
    <property type="component" value="Chromosome"/>
</dbReference>
<keyword evidence="2" id="KW-1185">Reference proteome</keyword>
<protein>
    <submittedName>
        <fullName evidence="1">Uncharacterized protein</fullName>
    </submittedName>
</protein>
<evidence type="ECO:0000313" key="2">
    <source>
        <dbReference type="Proteomes" id="UP000001936"/>
    </source>
</evidence>
<dbReference type="EMBL" id="CP000133">
    <property type="protein sequence ID" value="ABC90802.1"/>
    <property type="molecule type" value="Genomic_DNA"/>
</dbReference>
<reference evidence="1 2" key="1">
    <citation type="journal article" date="2006" name="Proc. Natl. Acad. Sci. U.S.A.">
        <title>The partitioned Rhizobium etli genome: genetic and metabolic redundancy in seven interacting replicons.</title>
        <authorList>
            <person name="Gonzalez V."/>
            <person name="Santamaria R.I."/>
            <person name="Bustos P."/>
            <person name="Hernandez-Gonzalez I."/>
            <person name="Medrano-Soto A."/>
            <person name="Moreno-Hagelsieb G."/>
            <person name="Janga S.C."/>
            <person name="Ramirez M.A."/>
            <person name="Jimenez-Jacinto V."/>
            <person name="Collado-Vides J."/>
            <person name="Davila G."/>
        </authorList>
    </citation>
    <scope>NUCLEOTIDE SEQUENCE [LARGE SCALE GENOMIC DNA]</scope>
    <source>
        <strain evidence="2">ATCC 51251 / DSM 11541 / JCM 21823 / NBRC 15573 / CFN 42</strain>
    </source>
</reference>
<accession>Q2K8N4</accession>